<comment type="caution">
    <text evidence="2">The sequence shown here is derived from an EMBL/GenBank/DDBJ whole genome shotgun (WGS) entry which is preliminary data.</text>
</comment>
<keyword evidence="3" id="KW-1185">Reference proteome</keyword>
<organism evidence="2 3">
    <name type="scientific">Streptomyces erythrogriseus</name>
    <dbReference type="NCBI Taxonomy" id="284027"/>
    <lineage>
        <taxon>Bacteria</taxon>
        <taxon>Bacillati</taxon>
        <taxon>Actinomycetota</taxon>
        <taxon>Actinomycetes</taxon>
        <taxon>Kitasatosporales</taxon>
        <taxon>Streptomycetaceae</taxon>
        <taxon>Streptomyces</taxon>
        <taxon>Streptomyces griseoincarnatus group</taxon>
    </lineage>
</organism>
<protein>
    <submittedName>
        <fullName evidence="2">Uncharacterized protein</fullName>
    </submittedName>
</protein>
<reference evidence="2 3" key="1">
    <citation type="journal article" date="2019" name="Int. J. Syst. Evol. Microbiol.">
        <title>The Global Catalogue of Microorganisms (GCM) 10K type strain sequencing project: providing services to taxonomists for standard genome sequencing and annotation.</title>
        <authorList>
            <consortium name="The Broad Institute Genomics Platform"/>
            <consortium name="The Broad Institute Genome Sequencing Center for Infectious Disease"/>
            <person name="Wu L."/>
            <person name="Ma J."/>
        </authorList>
    </citation>
    <scope>NUCLEOTIDE SEQUENCE [LARGE SCALE GENOMIC DNA]</scope>
    <source>
        <strain evidence="2 3">JCM 9650</strain>
    </source>
</reference>
<dbReference type="RefSeq" id="WP_102638571.1">
    <property type="nucleotide sequence ID" value="NZ_BAAAVA010000002.1"/>
</dbReference>
<dbReference type="Proteomes" id="UP001501423">
    <property type="component" value="Unassembled WGS sequence"/>
</dbReference>
<name>A0ABN1UIX5_9ACTN</name>
<feature type="region of interest" description="Disordered" evidence="1">
    <location>
        <begin position="1"/>
        <end position="29"/>
    </location>
</feature>
<feature type="compositionally biased region" description="Basic and acidic residues" evidence="1">
    <location>
        <begin position="1"/>
        <end position="24"/>
    </location>
</feature>
<accession>A0ABN1UIX5</accession>
<sequence>MTPEQTKLEQRPEKPMERSGRRPGELGSLDVWARSAPIRLAGYEEDLAEPHILPSVD</sequence>
<gene>
    <name evidence="2" type="ORF">GCM10010478_02840</name>
</gene>
<evidence type="ECO:0000313" key="2">
    <source>
        <dbReference type="EMBL" id="GAA2907782.1"/>
    </source>
</evidence>
<evidence type="ECO:0000313" key="3">
    <source>
        <dbReference type="Proteomes" id="UP001501423"/>
    </source>
</evidence>
<evidence type="ECO:0000256" key="1">
    <source>
        <dbReference type="SAM" id="MobiDB-lite"/>
    </source>
</evidence>
<dbReference type="EMBL" id="BAAAVA010000002">
    <property type="protein sequence ID" value="GAA2907782.1"/>
    <property type="molecule type" value="Genomic_DNA"/>
</dbReference>
<proteinExistence type="predicted"/>